<name>A0A6J1PK05_9HYME</name>
<dbReference type="GO" id="GO:0005743">
    <property type="term" value="C:mitochondrial inner membrane"/>
    <property type="evidence" value="ECO:0007669"/>
    <property type="project" value="TreeGrafter"/>
</dbReference>
<gene>
    <name evidence="8 9" type="primary">LOC112453421</name>
    <name evidence="10 11" type="synonym">LOC112459476</name>
</gene>
<evidence type="ECO:0000313" key="9">
    <source>
        <dbReference type="RefSeq" id="XP_024869974.1"/>
    </source>
</evidence>
<evidence type="ECO:0000313" key="8">
    <source>
        <dbReference type="RefSeq" id="XP_024869973.1"/>
    </source>
</evidence>
<evidence type="ECO:0000256" key="3">
    <source>
        <dbReference type="ARBA" id="ARBA00022989"/>
    </source>
</evidence>
<dbReference type="Gene3D" id="1.20.1560.10">
    <property type="entry name" value="ABC transporter type 1, transmembrane domain"/>
    <property type="match status" value="1"/>
</dbReference>
<keyword evidence="3 5" id="KW-1133">Transmembrane helix</keyword>
<dbReference type="PANTHER" id="PTHR43394">
    <property type="entry name" value="ATP-DEPENDENT PERMEASE MDL1, MITOCHONDRIAL"/>
    <property type="match status" value="1"/>
</dbReference>
<dbReference type="RefSeq" id="XP_024879352.1">
    <property type="nucleotide sequence ID" value="XM_025023584.1"/>
</dbReference>
<evidence type="ECO:0000313" key="11">
    <source>
        <dbReference type="RefSeq" id="XP_024879352.1"/>
    </source>
</evidence>
<proteinExistence type="predicted"/>
<dbReference type="RefSeq" id="XP_024869973.1">
    <property type="nucleotide sequence ID" value="XM_025014205.1"/>
</dbReference>
<dbReference type="InterPro" id="IPR039421">
    <property type="entry name" value="Type_1_exporter"/>
</dbReference>
<evidence type="ECO:0000256" key="5">
    <source>
        <dbReference type="SAM" id="Phobius"/>
    </source>
</evidence>
<evidence type="ECO:0000313" key="7">
    <source>
        <dbReference type="Proteomes" id="UP000504618"/>
    </source>
</evidence>
<protein>
    <submittedName>
        <fullName evidence="8 9">ATP-binding cassette sub-family B member 10, mitochondrial-like isoform X1</fullName>
    </submittedName>
</protein>
<evidence type="ECO:0000259" key="6">
    <source>
        <dbReference type="PROSITE" id="PS50929"/>
    </source>
</evidence>
<dbReference type="AlphaFoldDB" id="A0A6J1PK05"/>
<dbReference type="RefSeq" id="XP_024879351.1">
    <property type="nucleotide sequence ID" value="XM_025023583.1"/>
</dbReference>
<keyword evidence="7" id="KW-1185">Reference proteome</keyword>
<dbReference type="Pfam" id="PF00664">
    <property type="entry name" value="ABC_membrane"/>
    <property type="match status" value="1"/>
</dbReference>
<evidence type="ECO:0000256" key="1">
    <source>
        <dbReference type="ARBA" id="ARBA00004141"/>
    </source>
</evidence>
<reference evidence="8 9" key="1">
    <citation type="submission" date="2025-04" db="UniProtKB">
        <authorList>
            <consortium name="RefSeq"/>
        </authorList>
    </citation>
    <scope>IDENTIFICATION</scope>
    <source>
        <tissue evidence="8 9">Whole body</tissue>
    </source>
</reference>
<comment type="subcellular location">
    <subcellularLocation>
        <location evidence="1">Membrane</location>
        <topology evidence="1">Multi-pass membrane protein</topology>
    </subcellularLocation>
</comment>
<feature type="domain" description="ABC transmembrane type-1" evidence="6">
    <location>
        <begin position="35"/>
        <end position="120"/>
    </location>
</feature>
<evidence type="ECO:0000313" key="10">
    <source>
        <dbReference type="RefSeq" id="XP_024879351.1"/>
    </source>
</evidence>
<dbReference type="GO" id="GO:0015421">
    <property type="term" value="F:ABC-type oligopeptide transporter activity"/>
    <property type="evidence" value="ECO:0007669"/>
    <property type="project" value="TreeGrafter"/>
</dbReference>
<keyword evidence="2 5" id="KW-0812">Transmembrane</keyword>
<dbReference type="PANTHER" id="PTHR43394:SF1">
    <property type="entry name" value="ATP-BINDING CASSETTE SUB-FAMILY B MEMBER 10, MITOCHONDRIAL"/>
    <property type="match status" value="1"/>
</dbReference>
<dbReference type="OrthoDB" id="6500128at2759"/>
<keyword evidence="4 5" id="KW-0472">Membrane</keyword>
<dbReference type="GO" id="GO:0005524">
    <property type="term" value="F:ATP binding"/>
    <property type="evidence" value="ECO:0007669"/>
    <property type="project" value="InterPro"/>
</dbReference>
<dbReference type="InterPro" id="IPR011527">
    <property type="entry name" value="ABC1_TM_dom"/>
</dbReference>
<evidence type="ECO:0000256" key="2">
    <source>
        <dbReference type="ARBA" id="ARBA00022692"/>
    </source>
</evidence>
<dbReference type="RefSeq" id="XP_024869974.1">
    <property type="nucleotide sequence ID" value="XM_025014206.1"/>
</dbReference>
<dbReference type="GO" id="GO:0090374">
    <property type="term" value="P:oligopeptide export from mitochondrion"/>
    <property type="evidence" value="ECO:0007669"/>
    <property type="project" value="TreeGrafter"/>
</dbReference>
<dbReference type="InterPro" id="IPR036640">
    <property type="entry name" value="ABC1_TM_sf"/>
</dbReference>
<dbReference type="Proteomes" id="UP000504618">
    <property type="component" value="Unplaced"/>
</dbReference>
<dbReference type="GeneID" id="112453421"/>
<organism evidence="7 9">
    <name type="scientific">Temnothorax curvispinosus</name>
    <dbReference type="NCBI Taxonomy" id="300111"/>
    <lineage>
        <taxon>Eukaryota</taxon>
        <taxon>Metazoa</taxon>
        <taxon>Ecdysozoa</taxon>
        <taxon>Arthropoda</taxon>
        <taxon>Hexapoda</taxon>
        <taxon>Insecta</taxon>
        <taxon>Pterygota</taxon>
        <taxon>Neoptera</taxon>
        <taxon>Endopterygota</taxon>
        <taxon>Hymenoptera</taxon>
        <taxon>Apocrita</taxon>
        <taxon>Aculeata</taxon>
        <taxon>Formicoidea</taxon>
        <taxon>Formicidae</taxon>
        <taxon>Myrmicinae</taxon>
        <taxon>Temnothorax</taxon>
    </lineage>
</organism>
<accession>A0A6J1PK05</accession>
<sequence length="188" mass="20613">MPVVHAVKAKRRSELKTLLSLAAPACSLCDISHRRCVSNFGRVCLMSTAGHRITQSLRKQAYAAILQQETAMFDRESTGELVGRLSEDTQLISSAVTSNVSDDLRSAIMAITGMSMMFYVAVASIISINESNLVHKGVSEIDFFLGAVNERSSALSLYILCCDTIRCKTYSQSVIYIVMITCNKNKSD</sequence>
<dbReference type="PROSITE" id="PS50929">
    <property type="entry name" value="ABC_TM1F"/>
    <property type="match status" value="1"/>
</dbReference>
<feature type="transmembrane region" description="Helical" evidence="5">
    <location>
        <begin position="107"/>
        <end position="128"/>
    </location>
</feature>
<evidence type="ECO:0000256" key="4">
    <source>
        <dbReference type="ARBA" id="ARBA00023136"/>
    </source>
</evidence>
<dbReference type="SUPFAM" id="SSF90123">
    <property type="entry name" value="ABC transporter transmembrane region"/>
    <property type="match status" value="1"/>
</dbReference>